<dbReference type="Proteomes" id="UP000187406">
    <property type="component" value="Unassembled WGS sequence"/>
</dbReference>
<gene>
    <name evidence="2" type="ORF">CFOL_v3_11899</name>
</gene>
<feature type="non-terminal residue" evidence="2">
    <location>
        <position position="522"/>
    </location>
</feature>
<dbReference type="OrthoDB" id="1927237at2759"/>
<proteinExistence type="predicted"/>
<feature type="region of interest" description="Disordered" evidence="1">
    <location>
        <begin position="443"/>
        <end position="462"/>
    </location>
</feature>
<keyword evidence="3" id="KW-1185">Reference proteome</keyword>
<dbReference type="FunCoup" id="A0A1Q3BK35">
    <property type="interactions" value="1853"/>
</dbReference>
<dbReference type="EMBL" id="BDDD01000631">
    <property type="protein sequence ID" value="GAV68396.1"/>
    <property type="molecule type" value="Genomic_DNA"/>
</dbReference>
<dbReference type="AlphaFoldDB" id="A0A1Q3BK35"/>
<dbReference type="PANTHER" id="PTHR37766:SF1">
    <property type="entry name" value="OS01G0897100 PROTEIN"/>
    <property type="match status" value="1"/>
</dbReference>
<evidence type="ECO:0000313" key="3">
    <source>
        <dbReference type="Proteomes" id="UP000187406"/>
    </source>
</evidence>
<accession>A0A1Q3BK35</accession>
<feature type="compositionally biased region" description="Basic residues" evidence="1">
    <location>
        <begin position="443"/>
        <end position="457"/>
    </location>
</feature>
<dbReference type="STRING" id="3775.A0A1Q3BK35"/>
<dbReference type="InParanoid" id="A0A1Q3BK35"/>
<evidence type="ECO:0000256" key="1">
    <source>
        <dbReference type="SAM" id="MobiDB-lite"/>
    </source>
</evidence>
<evidence type="ECO:0000313" key="2">
    <source>
        <dbReference type="EMBL" id="GAV68396.1"/>
    </source>
</evidence>
<sequence>MVELYLKEPNWSEDIIIDVELTKKIVSLLNDLGSVIWSVMMTSGSGGGRLEARFWLCKTISGITCVTPSQQRQLFVRLLRSKTRKKRALAAQLLQMVFEKMPRKAGAVLARKSYVLEKFFQGKLRIIQWFSSFAGGGGRGGLEQLKGAKALSQFAFVNRDVCWEELEWKGKHGQSPAMVATKPHYFLDLDVQRTVENFLENVPEFWSSDEFAESLKDGEIFSIDTKFFVDLFVDLMFIDDSRDVWEIIDEFLMEEPFSSLCHHLLIILEECDFCVFLELLHKYIDSRVEPKDFGNSHYWLEILLSEYSDYESIDHVLLLNAVANQGRLLLRLLGDQESQEEQTKVKDIISHICTTSSNASSLTPILKECLKIKTAEAMKLLGLHSWVLLYALSEECQTPASWESLFTINGIKFRKSHVYALLNPDGLSEESEPELDYRATIRRKHRKKDKRRKKRRKFDPDDSYDNKLPDFDAANNRRSTQSNVAGWLLATDGFSASWTSVNLPEHLSKHCLSTWMKWFFSR</sequence>
<protein>
    <submittedName>
        <fullName evidence="2">Uncharacterized protein</fullName>
    </submittedName>
</protein>
<reference evidence="3" key="1">
    <citation type="submission" date="2016-04" db="EMBL/GenBank/DDBJ databases">
        <title>Cephalotus genome sequencing.</title>
        <authorList>
            <person name="Fukushima K."/>
            <person name="Hasebe M."/>
            <person name="Fang X."/>
        </authorList>
    </citation>
    <scope>NUCLEOTIDE SEQUENCE [LARGE SCALE GENOMIC DNA]</scope>
    <source>
        <strain evidence="3">cv. St1</strain>
    </source>
</reference>
<comment type="caution">
    <text evidence="2">The sequence shown here is derived from an EMBL/GenBank/DDBJ whole genome shotgun (WGS) entry which is preliminary data.</text>
</comment>
<name>A0A1Q3BK35_CEPFO</name>
<dbReference type="PANTHER" id="PTHR37766">
    <property type="entry name" value="OS01G0897100 PROTEIN"/>
    <property type="match status" value="1"/>
</dbReference>
<organism evidence="2 3">
    <name type="scientific">Cephalotus follicularis</name>
    <name type="common">Albany pitcher plant</name>
    <dbReference type="NCBI Taxonomy" id="3775"/>
    <lineage>
        <taxon>Eukaryota</taxon>
        <taxon>Viridiplantae</taxon>
        <taxon>Streptophyta</taxon>
        <taxon>Embryophyta</taxon>
        <taxon>Tracheophyta</taxon>
        <taxon>Spermatophyta</taxon>
        <taxon>Magnoliopsida</taxon>
        <taxon>eudicotyledons</taxon>
        <taxon>Gunneridae</taxon>
        <taxon>Pentapetalae</taxon>
        <taxon>rosids</taxon>
        <taxon>fabids</taxon>
        <taxon>Oxalidales</taxon>
        <taxon>Cephalotaceae</taxon>
        <taxon>Cephalotus</taxon>
    </lineage>
</organism>